<accession>A0ABY9JSZ8</accession>
<dbReference type="PANTHER" id="PTHR43156">
    <property type="entry name" value="STAGE II SPORULATION PROTEIN E-RELATED"/>
    <property type="match status" value="1"/>
</dbReference>
<feature type="transmembrane region" description="Helical" evidence="2">
    <location>
        <begin position="82"/>
        <end position="99"/>
    </location>
</feature>
<proteinExistence type="predicted"/>
<evidence type="ECO:0000259" key="3">
    <source>
        <dbReference type="PROSITE" id="PS51746"/>
    </source>
</evidence>
<dbReference type="PROSITE" id="PS51257">
    <property type="entry name" value="PROKAR_LIPOPROTEIN"/>
    <property type="match status" value="1"/>
</dbReference>
<sequence length="604" mass="67531">MAKYVVLFFAFIGGASIGCTVGIVIGLILSLANVDNLTYMSSLAFSGLLGGLLKEANKFAAGLGLLGGSLLISLYGQGSQDIYSTIIETVIAIAIFLITPKSFYEKLAKHIPGTNEHALEQQQYVRKIRDATANRVNQFSQLFQVLSESFSTFHSNSKQDDNGETDLFLSKVTEQSCQSCFKKQWCWAKNFDTTYDLMSDIMRNKLDETYKNNNNLKRRFENHCTRVSKVEKAIDKEIHFYKANEQYKRQLIESRKVVSQQLLGVSKVMEDFSNEIKKERQQHFLQEDMIMEALTSFGVEINHIEIFSLKKGSVDIEMTVPYCQGTGECEKIIAPMLSDILEENVIVKSEQCASNRDGQCQVAFRSAKNFKVDIGVAHAAKGGGLVSGDSYATIEIGDGKFAVAISDGMGNGERAHIESKETLYLLKELLQSGIDEEIAIKTVNSILSLRTTEEIFSTLDLVIIDLQKANCKFLKIGSSPSFIKRQNHIKGVKASNLPIGIIEDVEVEVVEEELKAGDILIMMSDGIFEGPKYVENHEVWMKRKIRELQTEHPQEVADVIMEDVIRTKNGRIDDDMTVVVVQIEHNNPLWASIPVSSVKKQKIG</sequence>
<evidence type="ECO:0000256" key="1">
    <source>
        <dbReference type="ARBA" id="ARBA00022801"/>
    </source>
</evidence>
<dbReference type="InterPro" id="IPR052016">
    <property type="entry name" value="Bact_Sigma-Reg"/>
</dbReference>
<keyword evidence="2" id="KW-1133">Transmembrane helix</keyword>
<dbReference type="PANTHER" id="PTHR43156:SF2">
    <property type="entry name" value="STAGE II SPORULATION PROTEIN E"/>
    <property type="match status" value="1"/>
</dbReference>
<protein>
    <submittedName>
        <fullName evidence="4">Stage II sporulation protein E</fullName>
        <ecNumber evidence="4">3.1.3.16</ecNumber>
    </submittedName>
</protein>
<dbReference type="Gene3D" id="3.60.40.10">
    <property type="entry name" value="PPM-type phosphatase domain"/>
    <property type="match status" value="1"/>
</dbReference>
<evidence type="ECO:0000256" key="2">
    <source>
        <dbReference type="SAM" id="Phobius"/>
    </source>
</evidence>
<dbReference type="SMART" id="SM00332">
    <property type="entry name" value="PP2Cc"/>
    <property type="match status" value="1"/>
</dbReference>
<gene>
    <name evidence="4" type="primary">spoIIE</name>
    <name evidence="4" type="ORF">LC087_14120</name>
</gene>
<evidence type="ECO:0000313" key="4">
    <source>
        <dbReference type="EMBL" id="WLR41939.1"/>
    </source>
</evidence>
<dbReference type="InterPro" id="IPR045768">
    <property type="entry name" value="SpoIIE_N"/>
</dbReference>
<reference evidence="4 5" key="1">
    <citation type="submission" date="2023-06" db="EMBL/GenBank/DDBJ databases">
        <title>Five Gram-positive bacteria isolated from mangrove sediments in Shenzhen, Guangdong, China.</title>
        <authorList>
            <person name="Yu S."/>
            <person name="Zheng W."/>
            <person name="Huang Y."/>
        </authorList>
    </citation>
    <scope>NUCLEOTIDE SEQUENCE [LARGE SCALE GENOMIC DNA]</scope>
    <source>
        <strain evidence="4 5">SaN35-3</strain>
    </source>
</reference>
<dbReference type="Pfam" id="PF07228">
    <property type="entry name" value="SpoIIE"/>
    <property type="match status" value="1"/>
</dbReference>
<dbReference type="InterPro" id="IPR014221">
    <property type="entry name" value="SpoII_E"/>
</dbReference>
<keyword evidence="1 4" id="KW-0378">Hydrolase</keyword>
<feature type="domain" description="PPM-type phosphatase" evidence="3">
    <location>
        <begin position="373"/>
        <end position="583"/>
    </location>
</feature>
<keyword evidence="5" id="KW-1185">Reference proteome</keyword>
<dbReference type="EMBL" id="CP129013">
    <property type="protein sequence ID" value="WLR41939.1"/>
    <property type="molecule type" value="Genomic_DNA"/>
</dbReference>
<keyword evidence="2" id="KW-0812">Transmembrane</keyword>
<dbReference type="Pfam" id="PF19732">
    <property type="entry name" value="SpoIIE_N"/>
    <property type="match status" value="1"/>
</dbReference>
<dbReference type="RefSeq" id="WP_306019664.1">
    <property type="nucleotide sequence ID" value="NZ_CP129013.1"/>
</dbReference>
<feature type="transmembrane region" description="Helical" evidence="2">
    <location>
        <begin position="7"/>
        <end position="31"/>
    </location>
</feature>
<name>A0ABY9JSZ8_9BACI</name>
<dbReference type="InterPro" id="IPR036457">
    <property type="entry name" value="PPM-type-like_dom_sf"/>
</dbReference>
<dbReference type="PROSITE" id="PS51746">
    <property type="entry name" value="PPM_2"/>
    <property type="match status" value="1"/>
</dbReference>
<feature type="transmembrane region" description="Helical" evidence="2">
    <location>
        <begin position="60"/>
        <end position="76"/>
    </location>
</feature>
<organism evidence="4 5">
    <name type="scientific">Bacillus carboniphilus</name>
    <dbReference type="NCBI Taxonomy" id="86663"/>
    <lineage>
        <taxon>Bacteria</taxon>
        <taxon>Bacillati</taxon>
        <taxon>Bacillota</taxon>
        <taxon>Bacilli</taxon>
        <taxon>Bacillales</taxon>
        <taxon>Bacillaceae</taxon>
        <taxon>Bacillus</taxon>
    </lineage>
</organism>
<dbReference type="Proteomes" id="UP001197974">
    <property type="component" value="Chromosome"/>
</dbReference>
<dbReference type="SMART" id="SM00331">
    <property type="entry name" value="PP2C_SIG"/>
    <property type="match status" value="1"/>
</dbReference>
<dbReference type="NCBIfam" id="TIGR02865">
    <property type="entry name" value="spore_II_E"/>
    <property type="match status" value="1"/>
</dbReference>
<dbReference type="GO" id="GO:0004722">
    <property type="term" value="F:protein serine/threonine phosphatase activity"/>
    <property type="evidence" value="ECO:0007669"/>
    <property type="project" value="UniProtKB-EC"/>
</dbReference>
<evidence type="ECO:0000313" key="5">
    <source>
        <dbReference type="Proteomes" id="UP001197974"/>
    </source>
</evidence>
<dbReference type="EC" id="3.1.3.16" evidence="4"/>
<dbReference type="SUPFAM" id="SSF81606">
    <property type="entry name" value="PP2C-like"/>
    <property type="match status" value="1"/>
</dbReference>
<keyword evidence="2" id="KW-0472">Membrane</keyword>
<dbReference type="InterPro" id="IPR001932">
    <property type="entry name" value="PPM-type_phosphatase-like_dom"/>
</dbReference>